<organism evidence="2 3">
    <name type="scientific">Nocardia suismassiliense</name>
    <dbReference type="NCBI Taxonomy" id="2077092"/>
    <lineage>
        <taxon>Bacteria</taxon>
        <taxon>Bacillati</taxon>
        <taxon>Actinomycetota</taxon>
        <taxon>Actinomycetes</taxon>
        <taxon>Mycobacteriales</taxon>
        <taxon>Nocardiaceae</taxon>
        <taxon>Nocardia</taxon>
    </lineage>
</organism>
<dbReference type="InterPro" id="IPR012341">
    <property type="entry name" value="6hp_glycosidase-like_sf"/>
</dbReference>
<dbReference type="SUPFAM" id="SSF56112">
    <property type="entry name" value="Protein kinase-like (PK-like)"/>
    <property type="match status" value="1"/>
</dbReference>
<dbReference type="PROSITE" id="PS50011">
    <property type="entry name" value="PROTEIN_KINASE_DOM"/>
    <property type="match status" value="1"/>
</dbReference>
<dbReference type="InterPro" id="IPR000719">
    <property type="entry name" value="Prot_kinase_dom"/>
</dbReference>
<protein>
    <submittedName>
        <fullName evidence="2">Class III lanthionine synthetase LanKC</fullName>
    </submittedName>
</protein>
<dbReference type="Pfam" id="PF00069">
    <property type="entry name" value="Pkinase"/>
    <property type="match status" value="1"/>
</dbReference>
<dbReference type="EMBL" id="JBIAPI010000004">
    <property type="protein sequence ID" value="MFF3225018.1"/>
    <property type="molecule type" value="Genomic_DNA"/>
</dbReference>
<dbReference type="NCBIfam" id="NF038151">
    <property type="entry name" value="lanthi_synth_III"/>
    <property type="match status" value="1"/>
</dbReference>
<proteinExistence type="predicted"/>
<reference evidence="2 3" key="1">
    <citation type="submission" date="2024-10" db="EMBL/GenBank/DDBJ databases">
        <title>The Natural Products Discovery Center: Release of the First 8490 Sequenced Strains for Exploring Actinobacteria Biosynthetic Diversity.</title>
        <authorList>
            <person name="Kalkreuter E."/>
            <person name="Kautsar S.A."/>
            <person name="Yang D."/>
            <person name="Bader C.D."/>
            <person name="Teijaro C.N."/>
            <person name="Fluegel L."/>
            <person name="Davis C.M."/>
            <person name="Simpson J.R."/>
            <person name="Lauterbach L."/>
            <person name="Steele A.D."/>
            <person name="Gui C."/>
            <person name="Meng S."/>
            <person name="Li G."/>
            <person name="Viehrig K."/>
            <person name="Ye F."/>
            <person name="Su P."/>
            <person name="Kiefer A.F."/>
            <person name="Nichols A."/>
            <person name="Cepeda A.J."/>
            <person name="Yan W."/>
            <person name="Fan B."/>
            <person name="Jiang Y."/>
            <person name="Adhikari A."/>
            <person name="Zheng C.-J."/>
            <person name="Schuster L."/>
            <person name="Cowan T.M."/>
            <person name="Smanski M.J."/>
            <person name="Chevrette M.G."/>
            <person name="De Carvalho L.P.S."/>
            <person name="Shen B."/>
        </authorList>
    </citation>
    <scope>NUCLEOTIDE SEQUENCE [LARGE SCALE GENOMIC DNA]</scope>
    <source>
        <strain evidence="2 3">NPDC003040</strain>
    </source>
</reference>
<dbReference type="Proteomes" id="UP001601948">
    <property type="component" value="Unassembled WGS sequence"/>
</dbReference>
<dbReference type="InterPro" id="IPR057929">
    <property type="entry name" value="RamC_N"/>
</dbReference>
<keyword evidence="3" id="KW-1185">Reference proteome</keyword>
<dbReference type="InterPro" id="IPR011009">
    <property type="entry name" value="Kinase-like_dom_sf"/>
</dbReference>
<dbReference type="Pfam" id="PF25816">
    <property type="entry name" value="RamC_N"/>
    <property type="match status" value="1"/>
</dbReference>
<sequence length="849" mass="91405">MPHGNYLQNIEAFCGDADGLYYSDPHELHGDIAFVANVDTGWRTTYSNGWTHCSPPPDAAHRPPDQGWKIHISSVPEQCEDALRIISAYCVAAHVHFKYLPDRGAFSRANAKYAPRNSSGKFITIYPRPSQLHEILNALESMLSSFDGPYILSDVRWGSAPVFLRYGGFVRRMATLDGVVAHTITDAGGRLAEDQRLPYFVPPEAGRIPEFLKASISKRVDADDETLPFIIDTALHFSNCGGVYVARRSDDLTEVVLKEARAHVAVDRNGDDAAARLGNEYRALVALASVDGVADAYRLLTVGDHTFMEMEYIHGVSLYEWVAANYPYSERFDVADYAAQAVRIGQSLAAIVERVHGVGIAITDLQPRNIMIGDDLAVSLIDFELAMPLLSDNVRTMATPGFIPRLRCSRQQQDRYALMRTIVHMFSPLTPLPALTDEIWIRQRAFILQVFGPEIAEWVGLLDGNLGGPLSASVTHDRESLRVSIPGAGAESAQQLTSELVDGIVRSRRSEGDHPYPGGPHQFDENGGVNIANGSLGVELMLSRHMARPGRQAHTAAANVAAALETSDYSLLFGRLGMSCALHEMGLHRELVGDLIADVALDSLDVGLGDGLAGIALGLYSLCRTGYTAADAPAARAMKHLEAASYTQLDSEAPRPGLFDGLAGAAVALALVLKHSGRDGEKYRKLVVQLLDRAIAQLVEAPDGSLQVRQNGNFYPYLGSGSAGVGLAVAICAKTGVQLDDSLSSVLERIRLACAVRTCLCPGLLDGMAGLVLADRHMAAALGMRGSMAPAAKFDMFTFIDAGGGMMTSGYGSRRLVADYSTGSAGVLAALAPDLTMHSWLPIAHPDEV</sequence>
<gene>
    <name evidence="2" type="primary">lanKC</name>
    <name evidence="2" type="ORF">ACFYV7_19655</name>
</gene>
<dbReference type="RefSeq" id="WP_387719215.1">
    <property type="nucleotide sequence ID" value="NZ_JBIAPI010000004.1"/>
</dbReference>
<evidence type="ECO:0000313" key="2">
    <source>
        <dbReference type="EMBL" id="MFF3225018.1"/>
    </source>
</evidence>
<evidence type="ECO:0000259" key="1">
    <source>
        <dbReference type="PROSITE" id="PS50011"/>
    </source>
</evidence>
<dbReference type="SUPFAM" id="SSF158745">
    <property type="entry name" value="LanC-like"/>
    <property type="match status" value="1"/>
</dbReference>
<accession>A0ABW6QWQ1</accession>
<dbReference type="Gene3D" id="1.50.10.10">
    <property type="match status" value="1"/>
</dbReference>
<name>A0ABW6QWQ1_9NOCA</name>
<feature type="domain" description="Protein kinase" evidence="1">
    <location>
        <begin position="229"/>
        <end position="524"/>
    </location>
</feature>
<dbReference type="InterPro" id="IPR053524">
    <property type="entry name" value="Aerial_hyphae_peptide-synth"/>
</dbReference>
<evidence type="ECO:0000313" key="3">
    <source>
        <dbReference type="Proteomes" id="UP001601948"/>
    </source>
</evidence>
<dbReference type="Gene3D" id="1.10.510.10">
    <property type="entry name" value="Transferase(Phosphotransferase) domain 1"/>
    <property type="match status" value="1"/>
</dbReference>
<comment type="caution">
    <text evidence="2">The sequence shown here is derived from an EMBL/GenBank/DDBJ whole genome shotgun (WGS) entry which is preliminary data.</text>
</comment>